<protein>
    <submittedName>
        <fullName evidence="1">Uncharacterized protein</fullName>
    </submittedName>
</protein>
<comment type="caution">
    <text evidence="1">The sequence shown here is derived from an EMBL/GenBank/DDBJ whole genome shotgun (WGS) entry which is preliminary data.</text>
</comment>
<sequence>MKNRQYSKQLLAEKGSAPLKIHVKEKVPFQKQQSLSLYMKEKVFFLKKTHMNVLLEEKKTSNVLLLMEEEYIFEKVKELLHHALIQFLRQWPQELRQDQVSLSE</sequence>
<dbReference type="EMBL" id="VSSQ01061786">
    <property type="protein sequence ID" value="MPN15080.1"/>
    <property type="molecule type" value="Genomic_DNA"/>
</dbReference>
<evidence type="ECO:0000313" key="1">
    <source>
        <dbReference type="EMBL" id="MPN15080.1"/>
    </source>
</evidence>
<organism evidence="1">
    <name type="scientific">bioreactor metagenome</name>
    <dbReference type="NCBI Taxonomy" id="1076179"/>
    <lineage>
        <taxon>unclassified sequences</taxon>
        <taxon>metagenomes</taxon>
        <taxon>ecological metagenomes</taxon>
    </lineage>
</organism>
<reference evidence="1" key="1">
    <citation type="submission" date="2019-08" db="EMBL/GenBank/DDBJ databases">
        <authorList>
            <person name="Kucharzyk K."/>
            <person name="Murdoch R.W."/>
            <person name="Higgins S."/>
            <person name="Loffler F."/>
        </authorList>
    </citation>
    <scope>NUCLEOTIDE SEQUENCE</scope>
</reference>
<proteinExistence type="predicted"/>
<gene>
    <name evidence="1" type="ORF">SDC9_162409</name>
</gene>
<accession>A0A645FMB0</accession>
<dbReference type="AlphaFoldDB" id="A0A645FMB0"/>
<name>A0A645FMB0_9ZZZZ</name>